<gene>
    <name evidence="3" type="ORF">LY56_01648</name>
</gene>
<feature type="chain" id="PRO_5016110167" evidence="1">
    <location>
        <begin position="21"/>
        <end position="401"/>
    </location>
</feature>
<dbReference type="InterPro" id="IPR053147">
    <property type="entry name" value="Hsp_HslJ-like"/>
</dbReference>
<dbReference type="RefSeq" id="WP_071469850.1">
    <property type="nucleotide sequence ID" value="NZ_MEHT01000018.1"/>
</dbReference>
<comment type="caution">
    <text evidence="3">The sequence shown here is derived from an EMBL/GenBank/DDBJ whole genome shotgun (WGS) entry which is preliminary data.</text>
</comment>
<protein>
    <submittedName>
        <fullName evidence="3">Heat shock protein HslJ</fullName>
    </submittedName>
</protein>
<dbReference type="PANTHER" id="PTHR35535:SF1">
    <property type="entry name" value="HEAT SHOCK PROTEIN HSLJ"/>
    <property type="match status" value="1"/>
</dbReference>
<dbReference type="STRING" id="121821.GCA_001870675_01059"/>
<keyword evidence="4" id="KW-1185">Reference proteome</keyword>
<proteinExistence type="predicted"/>
<dbReference type="PANTHER" id="PTHR35535">
    <property type="entry name" value="HEAT SHOCK PROTEIN HSLJ"/>
    <property type="match status" value="1"/>
</dbReference>
<dbReference type="OrthoDB" id="9809132at2"/>
<evidence type="ECO:0000313" key="4">
    <source>
        <dbReference type="Proteomes" id="UP000249364"/>
    </source>
</evidence>
<keyword evidence="3" id="KW-0346">Stress response</keyword>
<organism evidence="3 4">
    <name type="scientific">Roseinatronobacter thiooxidans</name>
    <dbReference type="NCBI Taxonomy" id="121821"/>
    <lineage>
        <taxon>Bacteria</taxon>
        <taxon>Pseudomonadati</taxon>
        <taxon>Pseudomonadota</taxon>
        <taxon>Alphaproteobacteria</taxon>
        <taxon>Rhodobacterales</taxon>
        <taxon>Paracoccaceae</taxon>
        <taxon>Roseinatronobacter</taxon>
    </lineage>
</organism>
<dbReference type="EMBL" id="QKZQ01000006">
    <property type="protein sequence ID" value="PZX45624.1"/>
    <property type="molecule type" value="Genomic_DNA"/>
</dbReference>
<evidence type="ECO:0000259" key="2">
    <source>
        <dbReference type="Pfam" id="PF03724"/>
    </source>
</evidence>
<feature type="domain" description="DUF306" evidence="2">
    <location>
        <begin position="294"/>
        <end position="392"/>
    </location>
</feature>
<sequence>MRLAFAFLSIISLLASPALSREGAVTLTWAEAVAKGAEALLLIRTEDGASSVSLRSPVSDGSTTLAMDLPPLPRTAQTMQAGLIVDGSVVLQSAIAHIADRTAPDLRLALHPNLAIGFSDLWDCDDGQVLGVTRQGYTLDMLRAGVTTTLSGQPDDARAFVADDGSALRFAGNQAELALSGQPATLCRPTLFRPVLPVTATGPAREWQIELGLETAMIDLPGLEDETLSSAGLSLFAPRSGFIDIRATSLSLRLTQARCILSENGLIYPIAAELALLTSDTTLAGCAGSPLDLLSGGSWYVTSIFGINLVTNRQDLTLQISDGQISGRGTCNRYVGRAQIDSGRLAFRELGTTRLACAANLRNLELRFLDALEAADGFDLSRDGMLILRAGHMPILTAIRR</sequence>
<evidence type="ECO:0000313" key="3">
    <source>
        <dbReference type="EMBL" id="PZX45624.1"/>
    </source>
</evidence>
<dbReference type="InterPro" id="IPR038670">
    <property type="entry name" value="HslJ-like_sf"/>
</dbReference>
<dbReference type="Pfam" id="PF03724">
    <property type="entry name" value="META"/>
    <property type="match status" value="1"/>
</dbReference>
<name>A0A2W7QAE2_9RHOB</name>
<dbReference type="Proteomes" id="UP000249364">
    <property type="component" value="Unassembled WGS sequence"/>
</dbReference>
<dbReference type="AlphaFoldDB" id="A0A2W7QAE2"/>
<dbReference type="InterPro" id="IPR005184">
    <property type="entry name" value="DUF306_Meta_HslJ"/>
</dbReference>
<evidence type="ECO:0000256" key="1">
    <source>
        <dbReference type="SAM" id="SignalP"/>
    </source>
</evidence>
<feature type="signal peptide" evidence="1">
    <location>
        <begin position="1"/>
        <end position="20"/>
    </location>
</feature>
<dbReference type="Gene3D" id="2.40.128.270">
    <property type="match status" value="1"/>
</dbReference>
<keyword evidence="1" id="KW-0732">Signal</keyword>
<accession>A0A2W7QAE2</accession>
<reference evidence="3 4" key="1">
    <citation type="submission" date="2018-06" db="EMBL/GenBank/DDBJ databases">
        <title>Genomic Encyclopedia of Archaeal and Bacterial Type Strains, Phase II (KMG-II): from individual species to whole genera.</title>
        <authorList>
            <person name="Goeker M."/>
        </authorList>
    </citation>
    <scope>NUCLEOTIDE SEQUENCE [LARGE SCALE GENOMIC DNA]</scope>
    <source>
        <strain evidence="3 4">DSM 13087</strain>
    </source>
</reference>